<evidence type="ECO:0000256" key="2">
    <source>
        <dbReference type="SAM" id="Phobius"/>
    </source>
</evidence>
<organism evidence="3 4">
    <name type="scientific">Prunus armeniaca</name>
    <name type="common">Apricot</name>
    <name type="synonym">Armeniaca vulgaris</name>
    <dbReference type="NCBI Taxonomy" id="36596"/>
    <lineage>
        <taxon>Eukaryota</taxon>
        <taxon>Viridiplantae</taxon>
        <taxon>Streptophyta</taxon>
        <taxon>Embryophyta</taxon>
        <taxon>Tracheophyta</taxon>
        <taxon>Spermatophyta</taxon>
        <taxon>Magnoliopsida</taxon>
        <taxon>eudicotyledons</taxon>
        <taxon>Gunneridae</taxon>
        <taxon>Pentapetalae</taxon>
        <taxon>rosids</taxon>
        <taxon>fabids</taxon>
        <taxon>Rosales</taxon>
        <taxon>Rosaceae</taxon>
        <taxon>Amygdaloideae</taxon>
        <taxon>Amygdaleae</taxon>
        <taxon>Prunus</taxon>
    </lineage>
</organism>
<keyword evidence="2" id="KW-0472">Membrane</keyword>
<evidence type="ECO:0000313" key="4">
    <source>
        <dbReference type="Proteomes" id="UP000507245"/>
    </source>
</evidence>
<feature type="region of interest" description="Disordered" evidence="1">
    <location>
        <begin position="46"/>
        <end position="113"/>
    </location>
</feature>
<keyword evidence="4" id="KW-1185">Reference proteome</keyword>
<dbReference type="EMBL" id="CAEKKB010000004">
    <property type="protein sequence ID" value="CAB4307764.1"/>
    <property type="molecule type" value="Genomic_DNA"/>
</dbReference>
<keyword evidence="2" id="KW-1133">Transmembrane helix</keyword>
<protein>
    <submittedName>
        <fullName evidence="3">Uncharacterized protein</fullName>
    </submittedName>
</protein>
<gene>
    <name evidence="3" type="ORF">ORAREDHAP_LOCUS26655</name>
</gene>
<sequence length="113" mass="12085">MPPHNNMDPNYSNMQQTTGVVGSPTTIAIRCLIIIIRCRRHHLTSIRCPPNNMGGVPPNNMRGMPPNNMGGVPPPPNNMGGPPPNAGWGSPGQYQGNYTPGRDDGGIPGTNRY</sequence>
<keyword evidence="2" id="KW-0812">Transmembrane</keyword>
<dbReference type="Proteomes" id="UP000507245">
    <property type="component" value="Unassembled WGS sequence"/>
</dbReference>
<reference evidence="4" key="1">
    <citation type="journal article" date="2020" name="Genome Biol.">
        <title>Gamete binning: chromosome-level and haplotype-resolved genome assembly enabled by high-throughput single-cell sequencing of gamete genomes.</title>
        <authorList>
            <person name="Campoy J.A."/>
            <person name="Sun H."/>
            <person name="Goel M."/>
            <person name="Jiao W.-B."/>
            <person name="Folz-Donahue K."/>
            <person name="Wang N."/>
            <person name="Rubio M."/>
            <person name="Liu C."/>
            <person name="Kukat C."/>
            <person name="Ruiz D."/>
            <person name="Huettel B."/>
            <person name="Schneeberger K."/>
        </authorList>
    </citation>
    <scope>NUCLEOTIDE SEQUENCE [LARGE SCALE GENOMIC DNA]</scope>
    <source>
        <strain evidence="4">cv. Rojo Pasion</strain>
    </source>
</reference>
<name>A0A6J5X9K5_PRUAR</name>
<evidence type="ECO:0000313" key="3">
    <source>
        <dbReference type="EMBL" id="CAB4307764.1"/>
    </source>
</evidence>
<feature type="compositionally biased region" description="Pro residues" evidence="1">
    <location>
        <begin position="72"/>
        <end position="85"/>
    </location>
</feature>
<evidence type="ECO:0000256" key="1">
    <source>
        <dbReference type="SAM" id="MobiDB-lite"/>
    </source>
</evidence>
<proteinExistence type="predicted"/>
<dbReference type="AlphaFoldDB" id="A0A6J5X9K5"/>
<feature type="transmembrane region" description="Helical" evidence="2">
    <location>
        <begin position="20"/>
        <end position="38"/>
    </location>
</feature>
<feature type="compositionally biased region" description="Low complexity" evidence="1">
    <location>
        <begin position="49"/>
        <end position="71"/>
    </location>
</feature>
<accession>A0A6J5X9K5</accession>